<dbReference type="RefSeq" id="WP_161110634.1">
    <property type="nucleotide sequence ID" value="NZ_WWHY01000001.1"/>
</dbReference>
<dbReference type="CDD" id="cd21809">
    <property type="entry name" value="ABC-2_lan_permease-like"/>
    <property type="match status" value="1"/>
</dbReference>
<reference evidence="2 3" key="1">
    <citation type="journal article" date="2019" name="Nat. Commun.">
        <title>The antimicrobial potential of Streptomyces from insect microbiomes.</title>
        <authorList>
            <person name="Chevrette M.G."/>
            <person name="Carlson C.M."/>
            <person name="Ortega H.E."/>
            <person name="Thomas C."/>
            <person name="Ananiev G.E."/>
            <person name="Barns K.J."/>
            <person name="Book A.J."/>
            <person name="Cagnazzo J."/>
            <person name="Carlos C."/>
            <person name="Flanigan W."/>
            <person name="Grubbs K.J."/>
            <person name="Horn H.A."/>
            <person name="Hoffmann F.M."/>
            <person name="Klassen J.L."/>
            <person name="Knack J.J."/>
            <person name="Lewin G.R."/>
            <person name="McDonald B.R."/>
            <person name="Muller L."/>
            <person name="Melo W.G.P."/>
            <person name="Pinto-Tomas A.A."/>
            <person name="Schmitz A."/>
            <person name="Wendt-Pienkowski E."/>
            <person name="Wildman S."/>
            <person name="Zhao M."/>
            <person name="Zhang F."/>
            <person name="Bugni T.S."/>
            <person name="Andes D.R."/>
            <person name="Pupo M.T."/>
            <person name="Currie C.R."/>
        </authorList>
    </citation>
    <scope>NUCLEOTIDE SEQUENCE [LARGE SCALE GENOMIC DNA]</scope>
    <source>
        <strain evidence="2 3">SID5840</strain>
    </source>
</reference>
<keyword evidence="1" id="KW-0472">Membrane</keyword>
<dbReference type="Pfam" id="PF12730">
    <property type="entry name" value="ABC2_membrane_4"/>
    <property type="match status" value="1"/>
</dbReference>
<feature type="transmembrane region" description="Helical" evidence="1">
    <location>
        <begin position="53"/>
        <end position="72"/>
    </location>
</feature>
<dbReference type="AlphaFoldDB" id="A0A7K2IQG0"/>
<organism evidence="2 3">
    <name type="scientific">Nocardiopsis alba</name>
    <dbReference type="NCBI Taxonomy" id="53437"/>
    <lineage>
        <taxon>Bacteria</taxon>
        <taxon>Bacillati</taxon>
        <taxon>Actinomycetota</taxon>
        <taxon>Actinomycetes</taxon>
        <taxon>Streptosporangiales</taxon>
        <taxon>Nocardiopsidaceae</taxon>
        <taxon>Nocardiopsis</taxon>
    </lineage>
</organism>
<feature type="transmembrane region" description="Helical" evidence="1">
    <location>
        <begin position="135"/>
        <end position="156"/>
    </location>
</feature>
<gene>
    <name evidence="2" type="ORF">GTW20_08000</name>
</gene>
<protein>
    <submittedName>
        <fullName evidence="2">ABC transporter permease subunit</fullName>
    </submittedName>
</protein>
<proteinExistence type="predicted"/>
<keyword evidence="1" id="KW-0812">Transmembrane</keyword>
<accession>A0A7K2IQG0</accession>
<comment type="caution">
    <text evidence="2">The sequence shown here is derived from an EMBL/GenBank/DDBJ whole genome shotgun (WGS) entry which is preliminary data.</text>
</comment>
<feature type="transmembrane region" description="Helical" evidence="1">
    <location>
        <begin position="163"/>
        <end position="182"/>
    </location>
</feature>
<evidence type="ECO:0000313" key="3">
    <source>
        <dbReference type="Proteomes" id="UP000467124"/>
    </source>
</evidence>
<feature type="transmembrane region" description="Helical" evidence="1">
    <location>
        <begin position="12"/>
        <end position="33"/>
    </location>
</feature>
<dbReference type="EMBL" id="WWHY01000001">
    <property type="protein sequence ID" value="MYR32212.1"/>
    <property type="molecule type" value="Genomic_DNA"/>
</dbReference>
<name>A0A7K2IQG0_9ACTN</name>
<evidence type="ECO:0000313" key="2">
    <source>
        <dbReference type="EMBL" id="MYR32212.1"/>
    </source>
</evidence>
<evidence type="ECO:0000256" key="1">
    <source>
        <dbReference type="SAM" id="Phobius"/>
    </source>
</evidence>
<sequence>MIVSELTKLRRSSLWIVAVVLPVLAVTAGTLNYHGNQDVLSSGWGPYRSQAVLFYGLFFMSMGVAVLASAAWRMEHRGNNWNLLMTTPARPSAIVGAKIVSLALVVTAMQVVLLVLIGLTGTWVLGLEGPPPWEYVPVALLAVVAALPVAALQSLLSMLIRSFTAPVALGLLGCALGVATMLGGEGGVVSYLVPQALVTSASFLGNGAVSGSAVIDPSAVGAIVLSASALTGLLWWLSAFVLSRRDVG</sequence>
<feature type="transmembrane region" description="Helical" evidence="1">
    <location>
        <begin position="93"/>
        <end position="123"/>
    </location>
</feature>
<feature type="transmembrane region" description="Helical" evidence="1">
    <location>
        <begin position="219"/>
        <end position="242"/>
    </location>
</feature>
<keyword evidence="1" id="KW-1133">Transmembrane helix</keyword>
<dbReference type="Proteomes" id="UP000467124">
    <property type="component" value="Unassembled WGS sequence"/>
</dbReference>